<feature type="compositionally biased region" description="Low complexity" evidence="5">
    <location>
        <begin position="301"/>
        <end position="316"/>
    </location>
</feature>
<dbReference type="AlphaFoldDB" id="A0A1L8EC28"/>
<sequence>MNSFKILAIAMMMALMPAFMQCDQPTYQVSLYVKMHPKVPPIHLCNGVIIQSRLILTTASCIHYQFSATSSVVSLPPTSLSVIAGSSTAFADELILDVKDVLVAHHFNYTTGENDLALLRLNGKLPLDIRNDMSWITLEDASIFEGPCVANYYVRSSIPNGPNYIQTEELPLLEKEMCRANYDYPNSRKNDICSLYMLPFGFDCHSVDALLSHNGDRGTGLVCDNRLVGLLSMILPPEEDNSELGCSDKPINAFYTNLAPYLGWIYDKVSDEDISMYDDGEFVISVPYSGTNEDSMVSTESGSASSVTANNATSSSEHPTAERSTAVKLIYGWFSLVGVTIYLSFQRIVLG</sequence>
<evidence type="ECO:0000256" key="5">
    <source>
        <dbReference type="SAM" id="MobiDB-lite"/>
    </source>
</evidence>
<feature type="domain" description="Peptidase S1" evidence="7">
    <location>
        <begin position="27"/>
        <end position="270"/>
    </location>
</feature>
<evidence type="ECO:0000256" key="3">
    <source>
        <dbReference type="ARBA" id="ARBA00022825"/>
    </source>
</evidence>
<dbReference type="EMBL" id="GFDG01002499">
    <property type="protein sequence ID" value="JAV16300.1"/>
    <property type="molecule type" value="Transcribed_RNA"/>
</dbReference>
<dbReference type="InterPro" id="IPR050430">
    <property type="entry name" value="Peptidase_S1"/>
</dbReference>
<keyword evidence="3" id="KW-0720">Serine protease</keyword>
<dbReference type="SUPFAM" id="SSF50494">
    <property type="entry name" value="Trypsin-like serine proteases"/>
    <property type="match status" value="1"/>
</dbReference>
<name>A0A1L8EC28_HAEIR</name>
<evidence type="ECO:0000256" key="4">
    <source>
        <dbReference type="ARBA" id="ARBA00023157"/>
    </source>
</evidence>
<proteinExistence type="predicted"/>
<dbReference type="PANTHER" id="PTHR24276">
    <property type="entry name" value="POLYSERASE-RELATED"/>
    <property type="match status" value="1"/>
</dbReference>
<keyword evidence="1" id="KW-0645">Protease</keyword>
<feature type="region of interest" description="Disordered" evidence="5">
    <location>
        <begin position="294"/>
        <end position="319"/>
    </location>
</feature>
<evidence type="ECO:0000256" key="2">
    <source>
        <dbReference type="ARBA" id="ARBA00022801"/>
    </source>
</evidence>
<keyword evidence="2" id="KW-0378">Hydrolase</keyword>
<dbReference type="Gene3D" id="2.40.10.10">
    <property type="entry name" value="Trypsin-like serine proteases"/>
    <property type="match status" value="2"/>
</dbReference>
<keyword evidence="6" id="KW-0732">Signal</keyword>
<reference evidence="8" key="1">
    <citation type="submission" date="2017-01" db="EMBL/GenBank/DDBJ databases">
        <title>An insight into the sialome and mialome of the horn fly, Haematobia irritans.</title>
        <authorList>
            <person name="Breijo M."/>
            <person name="Boiani M."/>
            <person name="Ures X."/>
            <person name="Rocha S."/>
            <person name="Sequeira M."/>
            <person name="Ribeiro J.M."/>
        </authorList>
    </citation>
    <scope>NUCLEOTIDE SEQUENCE</scope>
</reference>
<feature type="signal peptide" evidence="6">
    <location>
        <begin position="1"/>
        <end position="22"/>
    </location>
</feature>
<evidence type="ECO:0000259" key="7">
    <source>
        <dbReference type="PROSITE" id="PS50240"/>
    </source>
</evidence>
<dbReference type="InterPro" id="IPR009003">
    <property type="entry name" value="Peptidase_S1_PA"/>
</dbReference>
<dbReference type="InterPro" id="IPR001254">
    <property type="entry name" value="Trypsin_dom"/>
</dbReference>
<dbReference type="PANTHER" id="PTHR24276:SF98">
    <property type="entry name" value="FI18310P1-RELATED"/>
    <property type="match status" value="1"/>
</dbReference>
<dbReference type="SMART" id="SM00020">
    <property type="entry name" value="Tryp_SPc"/>
    <property type="match status" value="1"/>
</dbReference>
<evidence type="ECO:0000256" key="6">
    <source>
        <dbReference type="SAM" id="SignalP"/>
    </source>
</evidence>
<keyword evidence="4" id="KW-1015">Disulfide bond</keyword>
<dbReference type="InterPro" id="IPR043504">
    <property type="entry name" value="Peptidase_S1_PA_chymotrypsin"/>
</dbReference>
<dbReference type="GO" id="GO:0006508">
    <property type="term" value="P:proteolysis"/>
    <property type="evidence" value="ECO:0007669"/>
    <property type="project" value="UniProtKB-KW"/>
</dbReference>
<evidence type="ECO:0000256" key="1">
    <source>
        <dbReference type="ARBA" id="ARBA00022670"/>
    </source>
</evidence>
<accession>A0A1L8EC28</accession>
<organism evidence="8">
    <name type="scientific">Haematobia irritans</name>
    <name type="common">Horn fly</name>
    <name type="synonym">Conops irritans</name>
    <dbReference type="NCBI Taxonomy" id="7368"/>
    <lineage>
        <taxon>Eukaryota</taxon>
        <taxon>Metazoa</taxon>
        <taxon>Ecdysozoa</taxon>
        <taxon>Arthropoda</taxon>
        <taxon>Hexapoda</taxon>
        <taxon>Insecta</taxon>
        <taxon>Pterygota</taxon>
        <taxon>Neoptera</taxon>
        <taxon>Endopterygota</taxon>
        <taxon>Diptera</taxon>
        <taxon>Brachycera</taxon>
        <taxon>Muscomorpha</taxon>
        <taxon>Muscoidea</taxon>
        <taxon>Muscidae</taxon>
        <taxon>Haematobia</taxon>
    </lineage>
</organism>
<evidence type="ECO:0000313" key="8">
    <source>
        <dbReference type="EMBL" id="JAV16300.1"/>
    </source>
</evidence>
<dbReference type="PROSITE" id="PS50240">
    <property type="entry name" value="TRYPSIN_DOM"/>
    <property type="match status" value="1"/>
</dbReference>
<protein>
    <submittedName>
        <fullName evidence="8">Putative trypsin</fullName>
    </submittedName>
</protein>
<dbReference type="GO" id="GO:0004252">
    <property type="term" value="F:serine-type endopeptidase activity"/>
    <property type="evidence" value="ECO:0007669"/>
    <property type="project" value="InterPro"/>
</dbReference>
<feature type="chain" id="PRO_5013358513" evidence="6">
    <location>
        <begin position="23"/>
        <end position="351"/>
    </location>
</feature>
<dbReference type="Pfam" id="PF00089">
    <property type="entry name" value="Trypsin"/>
    <property type="match status" value="1"/>
</dbReference>